<reference evidence="1" key="1">
    <citation type="journal article" date="2020" name="mSystems">
        <title>Genome- and Community-Level Interaction Insights into Carbon Utilization and Element Cycling Functions of Hydrothermarchaeota in Hydrothermal Sediment.</title>
        <authorList>
            <person name="Zhou Z."/>
            <person name="Liu Y."/>
            <person name="Xu W."/>
            <person name="Pan J."/>
            <person name="Luo Z.H."/>
            <person name="Li M."/>
        </authorList>
    </citation>
    <scope>NUCLEOTIDE SEQUENCE [LARGE SCALE GENOMIC DNA]</scope>
    <source>
        <strain evidence="1">SpSt-70</strain>
    </source>
</reference>
<dbReference type="EMBL" id="DTDV01000002">
    <property type="protein sequence ID" value="HGK22913.1"/>
    <property type="molecule type" value="Genomic_DNA"/>
</dbReference>
<protein>
    <submittedName>
        <fullName evidence="1">Uncharacterized protein</fullName>
    </submittedName>
</protein>
<evidence type="ECO:0000313" key="1">
    <source>
        <dbReference type="EMBL" id="HGK22913.1"/>
    </source>
</evidence>
<accession>A0A7V3ZH61</accession>
<proteinExistence type="predicted"/>
<sequence>MNKLIVGFVPKDSREFAYVVDSKKYKGYSTIEALASYFLQDSVNFRILLLRPESLDESWEEDLKSRLISIGMKEENIVVCKFPTNGSYEGKRFITDPKIISDFIFLALKENYKEEKEVILDVSRGLNFLVLSAVEAYRRFIVAIKAKNILNRGNILNFKYVYLTPLGEGGGLSEIRLEKIDAPFFFDYFKNYDRLPFDFETEKKEELCMKFNFIKKYITQIVNTCIYTVKRGFVLAFLTIIDWKKVEEFLKEAEDKLNFLALMDLDSELSEWEKTSEGEEIIKRKYTMNYPLGNLWIYINLLKAFLEIYYEYRDKIFIENDLKWVKIETLKDFNERIINGVFKEYGTNVILGNELEKFEFSFKRGEIRESKGGHSDILRNFNAHAGLILDFLEQDPKKGAITYKKEIHNKINSFLREWQKEIETYKS</sequence>
<gene>
    <name evidence="1" type="ORF">ENU78_00435</name>
</gene>
<dbReference type="AlphaFoldDB" id="A0A7V3ZH61"/>
<dbReference type="Gene3D" id="3.40.50.10640">
    <property type="entry name" value="SSO1389-like"/>
    <property type="match status" value="1"/>
</dbReference>
<name>A0A7V3ZH61_DICTH</name>
<comment type="caution">
    <text evidence="1">The sequence shown here is derived from an EMBL/GenBank/DDBJ whole genome shotgun (WGS) entry which is preliminary data.</text>
</comment>
<dbReference type="SUPFAM" id="SSF160980">
    <property type="entry name" value="SSO1389-like"/>
    <property type="match status" value="1"/>
</dbReference>
<dbReference type="RefSeq" id="WP_149123318.1">
    <property type="nucleotide sequence ID" value="NZ_VTFL01000010.1"/>
</dbReference>
<organism evidence="1">
    <name type="scientific">Dictyoglomus thermophilum</name>
    <dbReference type="NCBI Taxonomy" id="14"/>
    <lineage>
        <taxon>Bacteria</taxon>
        <taxon>Pseudomonadati</taxon>
        <taxon>Dictyoglomota</taxon>
        <taxon>Dictyoglomia</taxon>
        <taxon>Dictyoglomales</taxon>
        <taxon>Dictyoglomaceae</taxon>
        <taxon>Dictyoglomus</taxon>
    </lineage>
</organism>